<keyword evidence="1" id="KW-0812">Transmembrane</keyword>
<gene>
    <name evidence="2" type="ORF">SAMN04487940_105278</name>
</gene>
<dbReference type="InterPro" id="IPR007401">
    <property type="entry name" value="DUF454"/>
</dbReference>
<sequence length="126" mass="13507">MKIALLLRLFWTALGCLAIALGVLGIFLPLLPTTVFLLLAAFCFARSSPRLHAWLVEHPTLGPPILNWRDYRAISQRAKVLAVSTMGVVLLAGLVLGLSAWLVTLQAVVLAGAALFIVTRPTPPIG</sequence>
<evidence type="ECO:0000256" key="1">
    <source>
        <dbReference type="SAM" id="Phobius"/>
    </source>
</evidence>
<comment type="caution">
    <text evidence="2">The sequence shown here is derived from an EMBL/GenBank/DDBJ whole genome shotgun (WGS) entry which is preliminary data.</text>
</comment>
<evidence type="ECO:0008006" key="4">
    <source>
        <dbReference type="Google" id="ProtNLM"/>
    </source>
</evidence>
<dbReference type="AlphaFoldDB" id="A0A975W9T9"/>
<dbReference type="PIRSF" id="PIRSF016789">
    <property type="entry name" value="DUF454"/>
    <property type="match status" value="1"/>
</dbReference>
<keyword evidence="1" id="KW-1133">Transmembrane helix</keyword>
<dbReference type="GeneID" id="80818242"/>
<organism evidence="2 3">
    <name type="scientific">Marinovum algicola</name>
    <dbReference type="NCBI Taxonomy" id="42444"/>
    <lineage>
        <taxon>Bacteria</taxon>
        <taxon>Pseudomonadati</taxon>
        <taxon>Pseudomonadota</taxon>
        <taxon>Alphaproteobacteria</taxon>
        <taxon>Rhodobacterales</taxon>
        <taxon>Roseobacteraceae</taxon>
        <taxon>Marinovum</taxon>
    </lineage>
</organism>
<dbReference type="Pfam" id="PF04304">
    <property type="entry name" value="DUF454"/>
    <property type="match status" value="1"/>
</dbReference>
<accession>A0A975W9T9</accession>
<dbReference type="Proteomes" id="UP000182932">
    <property type="component" value="Unassembled WGS sequence"/>
</dbReference>
<evidence type="ECO:0000313" key="2">
    <source>
        <dbReference type="EMBL" id="SEJ41734.1"/>
    </source>
</evidence>
<reference evidence="2 3" key="1">
    <citation type="submission" date="2016-10" db="EMBL/GenBank/DDBJ databases">
        <authorList>
            <person name="Varghese N."/>
            <person name="Submissions S."/>
        </authorList>
    </citation>
    <scope>NUCLEOTIDE SEQUENCE [LARGE SCALE GENOMIC DNA]</scope>
    <source>
        <strain evidence="2 3">FF3</strain>
    </source>
</reference>
<dbReference type="PANTHER" id="PTHR35813:SF1">
    <property type="entry name" value="INNER MEMBRANE PROTEIN YBAN"/>
    <property type="match status" value="1"/>
</dbReference>
<dbReference type="PANTHER" id="PTHR35813">
    <property type="entry name" value="INNER MEMBRANE PROTEIN YBAN"/>
    <property type="match status" value="1"/>
</dbReference>
<proteinExistence type="predicted"/>
<evidence type="ECO:0000313" key="3">
    <source>
        <dbReference type="Proteomes" id="UP000182932"/>
    </source>
</evidence>
<feature type="transmembrane region" description="Helical" evidence="1">
    <location>
        <begin position="78"/>
        <end position="95"/>
    </location>
</feature>
<protein>
    <recommendedName>
        <fullName evidence="4">DUF454 domain-containing protein</fullName>
    </recommendedName>
</protein>
<dbReference type="EMBL" id="FNYY01000005">
    <property type="protein sequence ID" value="SEJ41734.1"/>
    <property type="molecule type" value="Genomic_DNA"/>
</dbReference>
<keyword evidence="3" id="KW-1185">Reference proteome</keyword>
<dbReference type="RefSeq" id="WP_074836414.1">
    <property type="nucleotide sequence ID" value="NZ_CATMKJ010000009.1"/>
</dbReference>
<dbReference type="GO" id="GO:0005886">
    <property type="term" value="C:plasma membrane"/>
    <property type="evidence" value="ECO:0007669"/>
    <property type="project" value="TreeGrafter"/>
</dbReference>
<feature type="transmembrane region" description="Helical" evidence="1">
    <location>
        <begin position="28"/>
        <end position="45"/>
    </location>
</feature>
<keyword evidence="1" id="KW-0472">Membrane</keyword>
<name>A0A975W9T9_9RHOB</name>